<name>A0AAN1WE79_9GAMM</name>
<keyword evidence="3" id="KW-1185">Reference proteome</keyword>
<feature type="chain" id="PRO_5042867755" description="DUF1552 domain-containing protein" evidence="1">
    <location>
        <begin position="31"/>
        <end position="441"/>
    </location>
</feature>
<feature type="signal peptide" evidence="1">
    <location>
        <begin position="1"/>
        <end position="30"/>
    </location>
</feature>
<organism evidence="2 3">
    <name type="scientific">Marinagarivorans cellulosilyticus</name>
    <dbReference type="NCBI Taxonomy" id="2721545"/>
    <lineage>
        <taxon>Bacteria</taxon>
        <taxon>Pseudomonadati</taxon>
        <taxon>Pseudomonadota</taxon>
        <taxon>Gammaproteobacteria</taxon>
        <taxon>Cellvibrionales</taxon>
        <taxon>Cellvibrionaceae</taxon>
        <taxon>Marinagarivorans</taxon>
    </lineage>
</organism>
<gene>
    <name evidence="2" type="ORF">MARGE09_P0161</name>
</gene>
<dbReference type="InterPro" id="IPR011447">
    <property type="entry name" value="DUF1552"/>
</dbReference>
<proteinExistence type="predicted"/>
<dbReference type="EMBL" id="AP023086">
    <property type="protein sequence ID" value="BCD95962.1"/>
    <property type="molecule type" value="Genomic_DNA"/>
</dbReference>
<dbReference type="AlphaFoldDB" id="A0AAN1WE79"/>
<keyword evidence="1" id="KW-0732">Signal</keyword>
<evidence type="ECO:0000256" key="1">
    <source>
        <dbReference type="SAM" id="SignalP"/>
    </source>
</evidence>
<sequence>MYKLPRRELLKSAAGSLLLAPLLRSRNLFAQNNQPKRFVIFNAAGSFVPQWFPTNPGRNYNLRRPNTAFEPLKDDCIFLQNMRHSTSRGNHHERGMVTAYSAAGSDDGDITLDQVIARSLRGQADAAPIEYIAQGLYGGRNNDMRSLMTYTGPRRRIDPEESARANYNRIFNGASPTTVTGAQSNSLDQRLKCFDVAKEDLTKIQSYLGYDERAKLEQHIDSLLTLSNELKANIEPPSQVRICEDIELFGDRNTVREEQSLVNGVTNLMNLTSAAFQCDRTRVMTMQVGFSGDHYNRLRGFRAGTMTRDSWHDHIHHQASSTNHRYYGEWMWMCELWSEKLAGLANSLKAIPEGDGTMLDNTIILWGSEMGIAHSHSPDNVPHLVIGGRNMGVDSGQYIDFGRGNRQDHAKLLTSIKHAFGIMDNGMGNRPNSGPLAGILR</sequence>
<accession>A0AAN1WE79</accession>
<dbReference type="KEGG" id="marq:MARGE09_P0161"/>
<protein>
    <recommendedName>
        <fullName evidence="4">DUF1552 domain-containing protein</fullName>
    </recommendedName>
</protein>
<dbReference type="Proteomes" id="UP001320119">
    <property type="component" value="Chromosome"/>
</dbReference>
<dbReference type="Pfam" id="PF07586">
    <property type="entry name" value="HXXSHH"/>
    <property type="match status" value="1"/>
</dbReference>
<evidence type="ECO:0008006" key="4">
    <source>
        <dbReference type="Google" id="ProtNLM"/>
    </source>
</evidence>
<evidence type="ECO:0000313" key="3">
    <source>
        <dbReference type="Proteomes" id="UP001320119"/>
    </source>
</evidence>
<evidence type="ECO:0000313" key="2">
    <source>
        <dbReference type="EMBL" id="BCD95962.1"/>
    </source>
</evidence>
<dbReference type="RefSeq" id="WP_236985474.1">
    <property type="nucleotide sequence ID" value="NZ_AP023086.1"/>
</dbReference>
<reference evidence="2 3" key="1">
    <citation type="journal article" date="2022" name="IScience">
        <title>An ultrasensitive nanofiber-based assay for enzymatic hydrolysis and deep-sea microbial degradation of cellulose.</title>
        <authorList>
            <person name="Tsudome M."/>
            <person name="Tachioka M."/>
            <person name="Miyazaki M."/>
            <person name="Uchimura K."/>
            <person name="Tsuda M."/>
            <person name="Takaki Y."/>
            <person name="Deguchi S."/>
        </authorList>
    </citation>
    <scope>NUCLEOTIDE SEQUENCE [LARGE SCALE GENOMIC DNA]</scope>
    <source>
        <strain evidence="2 3">GE09</strain>
    </source>
</reference>